<evidence type="ECO:0000313" key="3">
    <source>
        <dbReference type="Proteomes" id="UP000435112"/>
    </source>
</evidence>
<dbReference type="InterPro" id="IPR043502">
    <property type="entry name" value="DNA/RNA_pol_sf"/>
</dbReference>
<evidence type="ECO:0000313" key="2">
    <source>
        <dbReference type="EMBL" id="KAE8953560.1"/>
    </source>
</evidence>
<dbReference type="Proteomes" id="UP000435112">
    <property type="component" value="Unassembled WGS sequence"/>
</dbReference>
<dbReference type="SUPFAM" id="SSF56672">
    <property type="entry name" value="DNA/RNA polymerases"/>
    <property type="match status" value="1"/>
</dbReference>
<reference evidence="2 3" key="1">
    <citation type="submission" date="2018-09" db="EMBL/GenBank/DDBJ databases">
        <title>Genomic investigation of the strawberry pathogen Phytophthora fragariae indicates pathogenicity is determined by transcriptional variation in three key races.</title>
        <authorList>
            <person name="Adams T.M."/>
            <person name="Armitage A.D."/>
            <person name="Sobczyk M.K."/>
            <person name="Bates H.J."/>
            <person name="Dunwell J.M."/>
            <person name="Nellist C.F."/>
            <person name="Harrison R.J."/>
        </authorList>
    </citation>
    <scope>NUCLEOTIDE SEQUENCE [LARGE SCALE GENOMIC DNA]</scope>
    <source>
        <strain evidence="2 3">SCRP324</strain>
    </source>
</reference>
<dbReference type="AlphaFoldDB" id="A0A6A3G9K5"/>
<dbReference type="EMBL" id="QXFU01010477">
    <property type="protein sequence ID" value="KAE8953560.1"/>
    <property type="molecule type" value="Genomic_DNA"/>
</dbReference>
<protein>
    <recommendedName>
        <fullName evidence="1">Reverse transcriptase/retrotransposon-derived protein RNase H-like domain-containing protein</fullName>
    </recommendedName>
</protein>
<proteinExistence type="predicted"/>
<dbReference type="OrthoDB" id="110039at2759"/>
<organism evidence="2 3">
    <name type="scientific">Phytophthora rubi</name>
    <dbReference type="NCBI Taxonomy" id="129364"/>
    <lineage>
        <taxon>Eukaryota</taxon>
        <taxon>Sar</taxon>
        <taxon>Stramenopiles</taxon>
        <taxon>Oomycota</taxon>
        <taxon>Peronosporomycetes</taxon>
        <taxon>Peronosporales</taxon>
        <taxon>Peronosporaceae</taxon>
        <taxon>Phytophthora</taxon>
    </lineage>
</organism>
<accession>A0A6A3G9K5</accession>
<name>A0A6A3G9K5_9STRA</name>
<dbReference type="InterPro" id="IPR041577">
    <property type="entry name" value="RT_RNaseH_2"/>
</dbReference>
<comment type="caution">
    <text evidence="2">The sequence shown here is derived from an EMBL/GenBank/DDBJ whole genome shotgun (WGS) entry which is preliminary data.</text>
</comment>
<evidence type="ECO:0000259" key="1">
    <source>
        <dbReference type="Pfam" id="PF17919"/>
    </source>
</evidence>
<dbReference type="Pfam" id="PF17919">
    <property type="entry name" value="RT_RNaseH_2"/>
    <property type="match status" value="1"/>
</dbReference>
<gene>
    <name evidence="2" type="ORF">PR002_g32341</name>
</gene>
<sequence length="111" mass="12591">MRQSIPEYTRITANLYHALERAAKISGSRKKNMLVKIRLDDVGWGDTEIDSFENIRGALLRMVPLAHPSPTAEVALYTDASQDFWGAMVAQLEPLEERLRAGRPSKRRRSP</sequence>
<feature type="domain" description="Reverse transcriptase/retrotransposon-derived protein RNase H-like" evidence="1">
    <location>
        <begin position="44"/>
        <end position="95"/>
    </location>
</feature>